<reference evidence="8" key="1">
    <citation type="submission" date="2022-10" db="EMBL/GenBank/DDBJ databases">
        <title>Host association and intracellularity evolved multiple times independently in the Rickettsiales.</title>
        <authorList>
            <person name="Castelli M."/>
            <person name="Nardi T."/>
            <person name="Gammuto L."/>
            <person name="Bellinzona G."/>
            <person name="Sabaneyeva E."/>
            <person name="Potekhin A."/>
            <person name="Serra V."/>
            <person name="Petroni G."/>
            <person name="Sassera D."/>
        </authorList>
    </citation>
    <scope>NUCLEOTIDE SEQUENCE [LARGE SCALE GENOMIC DNA]</scope>
    <source>
        <strain evidence="8">US_Bl 11III1</strain>
    </source>
</reference>
<organism evidence="8 9">
    <name type="scientific">Candidatus Fokinia crypta</name>
    <dbReference type="NCBI Taxonomy" id="1920990"/>
    <lineage>
        <taxon>Bacteria</taxon>
        <taxon>Pseudomonadati</taxon>
        <taxon>Pseudomonadota</taxon>
        <taxon>Alphaproteobacteria</taxon>
        <taxon>Rickettsiales</taxon>
        <taxon>Candidatus Midichloriaceae</taxon>
        <taxon>Candidatus Fokinia</taxon>
    </lineage>
</organism>
<dbReference type="EMBL" id="CP110343">
    <property type="protein sequence ID" value="WPX98000.1"/>
    <property type="molecule type" value="Genomic_DNA"/>
</dbReference>
<keyword evidence="4" id="KW-0378">Hydrolase</keyword>
<dbReference type="InterPro" id="IPR004464">
    <property type="entry name" value="FBPase_class-2/SBPase"/>
</dbReference>
<evidence type="ECO:0000256" key="6">
    <source>
        <dbReference type="ARBA" id="ARBA00023277"/>
    </source>
</evidence>
<evidence type="ECO:0000256" key="4">
    <source>
        <dbReference type="ARBA" id="ARBA00022801"/>
    </source>
</evidence>
<proteinExistence type="inferred from homology"/>
<dbReference type="SUPFAM" id="SSF56655">
    <property type="entry name" value="Carbohydrate phosphatase"/>
    <property type="match status" value="1"/>
</dbReference>
<dbReference type="Gene3D" id="3.30.540.10">
    <property type="entry name" value="Fructose-1,6-Bisphosphatase, subunit A, domain 1"/>
    <property type="match status" value="1"/>
</dbReference>
<keyword evidence="3" id="KW-0479">Metal-binding</keyword>
<evidence type="ECO:0000256" key="2">
    <source>
        <dbReference type="ARBA" id="ARBA00008989"/>
    </source>
</evidence>
<dbReference type="Proteomes" id="UP001325140">
    <property type="component" value="Chromosome"/>
</dbReference>
<sequence>MSWSYKFVATVEINYQYFLNATVRAAIAAARSRGKGDNEASDAVAVNEMRSYLNGLHFKTKVVIGEGLRDNAPMLFRGEVLGDKKGEQCFDIAVDPLECTDCCANNKDGAISVIAISNTGGLLEADDIYMYKIVYAVSNKAISDRINADTPLEDILSSIANDKGKKISELCVCVLNRKRHYSIIKLLREMNVTVSLIDDGDIIASIMAVMPSFNIDMYIGVGGAPEGVIASVAVRGLGGMMHAKMLYGVSSDTEVNKEMLTQYQNMEIADLSKSENAILVATGITNSALMKGVAFEGEYVTTESIVIDIARAGMMKIQDRFKM</sequence>
<keyword evidence="6 7" id="KW-0119">Carbohydrate metabolism</keyword>
<comment type="catalytic activity">
    <reaction evidence="1">
        <text>beta-D-fructose 1,6-bisphosphate + H2O = beta-D-fructose 6-phosphate + phosphate</text>
        <dbReference type="Rhea" id="RHEA:11064"/>
        <dbReference type="ChEBI" id="CHEBI:15377"/>
        <dbReference type="ChEBI" id="CHEBI:32966"/>
        <dbReference type="ChEBI" id="CHEBI:43474"/>
        <dbReference type="ChEBI" id="CHEBI:57634"/>
        <dbReference type="EC" id="3.1.3.11"/>
    </reaction>
</comment>
<accession>A0ABZ0UV90</accession>
<name>A0ABZ0UV90_9RICK</name>
<comment type="similarity">
    <text evidence="2 7">Belongs to the FBPase class 2 family.</text>
</comment>
<dbReference type="Pfam" id="PF03320">
    <property type="entry name" value="FBPase_glpX"/>
    <property type="match status" value="1"/>
</dbReference>
<dbReference type="PANTHER" id="PTHR30447">
    <property type="entry name" value="FRUCTOSE-1,6-BISPHOSPHATASE CLASS 2"/>
    <property type="match status" value="1"/>
</dbReference>
<gene>
    <name evidence="8" type="ORF">Fokcrypt_00527</name>
</gene>
<keyword evidence="5" id="KW-0464">Manganese</keyword>
<protein>
    <recommendedName>
        <fullName evidence="7">Fructose-1,6-bisphosphatase</fullName>
    </recommendedName>
</protein>
<dbReference type="PANTHER" id="PTHR30447:SF0">
    <property type="entry name" value="FRUCTOSE-1,6-BISPHOSPHATASE 1 CLASS 2-RELATED"/>
    <property type="match status" value="1"/>
</dbReference>
<evidence type="ECO:0000256" key="7">
    <source>
        <dbReference type="PIRNR" id="PIRNR004532"/>
    </source>
</evidence>
<dbReference type="Gene3D" id="3.40.190.90">
    <property type="match status" value="1"/>
</dbReference>
<evidence type="ECO:0000313" key="8">
    <source>
        <dbReference type="EMBL" id="WPX98000.1"/>
    </source>
</evidence>
<evidence type="ECO:0000313" key="9">
    <source>
        <dbReference type="Proteomes" id="UP001325140"/>
    </source>
</evidence>
<keyword evidence="9" id="KW-1185">Reference proteome</keyword>
<dbReference type="PIRSF" id="PIRSF004532">
    <property type="entry name" value="GlpX"/>
    <property type="match status" value="1"/>
</dbReference>
<evidence type="ECO:0000256" key="1">
    <source>
        <dbReference type="ARBA" id="ARBA00001273"/>
    </source>
</evidence>
<evidence type="ECO:0000256" key="5">
    <source>
        <dbReference type="ARBA" id="ARBA00023211"/>
    </source>
</evidence>
<evidence type="ECO:0000256" key="3">
    <source>
        <dbReference type="ARBA" id="ARBA00022723"/>
    </source>
</evidence>